<sequence length="95" mass="10646">MKIDHVQDEYNNAVALNERYLHGNYGAPDPASFKRLAQYKQDAYQAVTQLKGQFDQTKPIPKATKTNAEQKINIYVSYLNALGATSATKNTFTGF</sequence>
<keyword evidence="2" id="KW-1185">Reference proteome</keyword>
<accession>A0A251ZW56</accession>
<gene>
    <name evidence="1" type="ORF">HK18_05810</name>
</gene>
<comment type="caution">
    <text evidence="1">The sequence shown here is derived from an EMBL/GenBank/DDBJ whole genome shotgun (WGS) entry which is preliminary data.</text>
</comment>
<evidence type="ECO:0000313" key="1">
    <source>
        <dbReference type="EMBL" id="OUI78905.1"/>
    </source>
</evidence>
<dbReference type="EMBL" id="JOPB01000003">
    <property type="protein sequence ID" value="OUI78905.1"/>
    <property type="molecule type" value="Genomic_DNA"/>
</dbReference>
<reference evidence="2" key="1">
    <citation type="submission" date="2014-06" db="EMBL/GenBank/DDBJ databases">
        <authorList>
            <person name="Winans N.J."/>
            <person name="Newell P.D."/>
            <person name="Douglas A.E."/>
        </authorList>
    </citation>
    <scope>NUCLEOTIDE SEQUENCE [LARGE SCALE GENOMIC DNA]</scope>
    <source>
        <strain evidence="2">DmL_052</strain>
    </source>
</reference>
<dbReference type="Proteomes" id="UP000194946">
    <property type="component" value="Unassembled WGS sequence"/>
</dbReference>
<protein>
    <submittedName>
        <fullName evidence="1">Uncharacterized protein</fullName>
    </submittedName>
</protein>
<proteinExistence type="predicted"/>
<evidence type="ECO:0000313" key="2">
    <source>
        <dbReference type="Proteomes" id="UP000194946"/>
    </source>
</evidence>
<dbReference type="AlphaFoldDB" id="A0A251ZW56"/>
<name>A0A251ZW56_9PROT</name>
<organism evidence="1 2">
    <name type="scientific">Commensalibacter intestini</name>
    <dbReference type="NCBI Taxonomy" id="479936"/>
    <lineage>
        <taxon>Bacteria</taxon>
        <taxon>Pseudomonadati</taxon>
        <taxon>Pseudomonadota</taxon>
        <taxon>Alphaproteobacteria</taxon>
        <taxon>Acetobacterales</taxon>
        <taxon>Acetobacteraceae</taxon>
    </lineage>
</organism>